<dbReference type="SUPFAM" id="SSF48452">
    <property type="entry name" value="TPR-like"/>
    <property type="match status" value="1"/>
</dbReference>
<accession>A0ABQ3XFX7</accession>
<evidence type="ECO:0000313" key="1">
    <source>
        <dbReference type="EMBL" id="GID57401.1"/>
    </source>
</evidence>
<evidence type="ECO:0008006" key="3">
    <source>
        <dbReference type="Google" id="ProtNLM"/>
    </source>
</evidence>
<dbReference type="RefSeq" id="WP_203800139.1">
    <property type="nucleotide sequence ID" value="NZ_BAAAQE010000118.1"/>
</dbReference>
<organism evidence="1 2">
    <name type="scientific">Actinoplanes couchii</name>
    <dbReference type="NCBI Taxonomy" id="403638"/>
    <lineage>
        <taxon>Bacteria</taxon>
        <taxon>Bacillati</taxon>
        <taxon>Actinomycetota</taxon>
        <taxon>Actinomycetes</taxon>
        <taxon>Micromonosporales</taxon>
        <taxon>Micromonosporaceae</taxon>
        <taxon>Actinoplanes</taxon>
    </lineage>
</organism>
<evidence type="ECO:0000313" key="2">
    <source>
        <dbReference type="Proteomes" id="UP000612282"/>
    </source>
</evidence>
<dbReference type="Proteomes" id="UP000612282">
    <property type="component" value="Unassembled WGS sequence"/>
</dbReference>
<dbReference type="EMBL" id="BOMG01000072">
    <property type="protein sequence ID" value="GID57401.1"/>
    <property type="molecule type" value="Genomic_DNA"/>
</dbReference>
<comment type="caution">
    <text evidence="1">The sequence shown here is derived from an EMBL/GenBank/DDBJ whole genome shotgun (WGS) entry which is preliminary data.</text>
</comment>
<protein>
    <recommendedName>
        <fullName evidence="3">DUF4034 domain-containing protein</fullName>
    </recommendedName>
</protein>
<dbReference type="InterPro" id="IPR011990">
    <property type="entry name" value="TPR-like_helical_dom_sf"/>
</dbReference>
<proteinExistence type="predicted"/>
<keyword evidence="2" id="KW-1185">Reference proteome</keyword>
<reference evidence="1 2" key="1">
    <citation type="submission" date="2021-01" db="EMBL/GenBank/DDBJ databases">
        <title>Whole genome shotgun sequence of Actinoplanes couchii NBRC 106145.</title>
        <authorList>
            <person name="Komaki H."/>
            <person name="Tamura T."/>
        </authorList>
    </citation>
    <scope>NUCLEOTIDE SEQUENCE [LARGE SCALE GENOMIC DNA]</scope>
    <source>
        <strain evidence="1 2">NBRC 106145</strain>
    </source>
</reference>
<gene>
    <name evidence="1" type="ORF">Aco03nite_058050</name>
</gene>
<name>A0ABQ3XFX7_9ACTN</name>
<sequence>MSAAPAWHPDPYRNARIALQQGDTAPALHLLGAARGDAEARIHALDTLSRSSALHRLPQLEAQLATEPSNADLLLLVGALQQQAAWDARGAAYISHTSADQINGLMRHMVRARTSLRRVTELLPDDPAPWYELMGCAMAAQDYHNEPHDMWNELVRRGGDVSYAATRLRMTTLTAKWHGSREECFAFARERTRNLTPGHPLYALIPLVHIEEYVSQRSDDKVLTRVRAVFRYFSRRPVREEIEAASDALMAAADTFATHTASPAAHQAFGYVFDDRGDLKRARRHLERSGDEAIWPWLYFGDDDWDLFDKARMRADLPRLPRP</sequence>